<proteinExistence type="predicted"/>
<reference evidence="2" key="1">
    <citation type="submission" date="2021-02" db="EMBL/GenBank/DDBJ databases">
        <authorList>
            <person name="Nowell W R."/>
        </authorList>
    </citation>
    <scope>NUCLEOTIDE SEQUENCE</scope>
</reference>
<dbReference type="EMBL" id="CAJNOT010000014">
    <property type="protein sequence ID" value="CAF0771985.1"/>
    <property type="molecule type" value="Genomic_DNA"/>
</dbReference>
<organism evidence="2 3">
    <name type="scientific">Rotaria sordida</name>
    <dbReference type="NCBI Taxonomy" id="392033"/>
    <lineage>
        <taxon>Eukaryota</taxon>
        <taxon>Metazoa</taxon>
        <taxon>Spiralia</taxon>
        <taxon>Gnathifera</taxon>
        <taxon>Rotifera</taxon>
        <taxon>Eurotatoria</taxon>
        <taxon>Bdelloidea</taxon>
        <taxon>Philodinida</taxon>
        <taxon>Philodinidae</taxon>
        <taxon>Rotaria</taxon>
    </lineage>
</organism>
<dbReference type="Proteomes" id="UP000663864">
    <property type="component" value="Unassembled WGS sequence"/>
</dbReference>
<protein>
    <submittedName>
        <fullName evidence="2">Uncharacterized protein</fullName>
    </submittedName>
</protein>
<gene>
    <name evidence="2" type="ORF">JBS370_LOCUS8735</name>
    <name evidence="1" type="ORF">ZHD862_LOCUS906</name>
</gene>
<dbReference type="EMBL" id="CAJOBD010000564">
    <property type="protein sequence ID" value="CAF3689282.1"/>
    <property type="molecule type" value="Genomic_DNA"/>
</dbReference>
<dbReference type="Proteomes" id="UP000663836">
    <property type="component" value="Unassembled WGS sequence"/>
</dbReference>
<name>A0A818TVE3_9BILA</name>
<accession>A0A818TVE3</accession>
<evidence type="ECO:0000313" key="3">
    <source>
        <dbReference type="Proteomes" id="UP000663836"/>
    </source>
</evidence>
<dbReference type="AlphaFoldDB" id="A0A818TVE3"/>
<sequence>MASNLQRQRPMSISTVNVDIDDFERLPREEYIKSGAITTTTNSSTTAVTISTTPFVCSSSPATYYQYTTVTPPQCLNYTTNTDATRNIGYTASINYCDNISPFTNATSVWIRFQEPAGTVMANSPVPPNYCGTVVTGWYAGQYPPTVFTTVTSIVCFYYGTNTCSSCTVISVTNCQTFNVFLLPQPHSCNYRYCTL</sequence>
<evidence type="ECO:0000313" key="1">
    <source>
        <dbReference type="EMBL" id="CAF0771985.1"/>
    </source>
</evidence>
<comment type="caution">
    <text evidence="2">The sequence shown here is derived from an EMBL/GenBank/DDBJ whole genome shotgun (WGS) entry which is preliminary data.</text>
</comment>
<evidence type="ECO:0000313" key="2">
    <source>
        <dbReference type="EMBL" id="CAF3689282.1"/>
    </source>
</evidence>